<keyword evidence="2" id="KW-1185">Reference proteome</keyword>
<sequence>MDISLFKHPNFELTYLTHTNSESCKLGGVGNIIPRYFLRCL</sequence>
<name>A0AAF0QR68_SOLVR</name>
<proteinExistence type="predicted"/>
<protein>
    <submittedName>
        <fullName evidence="1">Uncharacterized protein</fullName>
    </submittedName>
</protein>
<accession>A0AAF0QR68</accession>
<dbReference type="Proteomes" id="UP001234989">
    <property type="component" value="Chromosome 4"/>
</dbReference>
<dbReference type="AlphaFoldDB" id="A0AAF0QR68"/>
<evidence type="ECO:0000313" key="2">
    <source>
        <dbReference type="Proteomes" id="UP001234989"/>
    </source>
</evidence>
<reference evidence="1" key="1">
    <citation type="submission" date="2023-08" db="EMBL/GenBank/DDBJ databases">
        <title>A de novo genome assembly of Solanum verrucosum Schlechtendal, a Mexican diploid species geographically isolated from the other diploid A-genome species in potato relatives.</title>
        <authorList>
            <person name="Hosaka K."/>
        </authorList>
    </citation>
    <scope>NUCLEOTIDE SEQUENCE</scope>
    <source>
        <tissue evidence="1">Young leaves</tissue>
    </source>
</reference>
<organism evidence="1 2">
    <name type="scientific">Solanum verrucosum</name>
    <dbReference type="NCBI Taxonomy" id="315347"/>
    <lineage>
        <taxon>Eukaryota</taxon>
        <taxon>Viridiplantae</taxon>
        <taxon>Streptophyta</taxon>
        <taxon>Embryophyta</taxon>
        <taxon>Tracheophyta</taxon>
        <taxon>Spermatophyta</taxon>
        <taxon>Magnoliopsida</taxon>
        <taxon>eudicotyledons</taxon>
        <taxon>Gunneridae</taxon>
        <taxon>Pentapetalae</taxon>
        <taxon>asterids</taxon>
        <taxon>lamiids</taxon>
        <taxon>Solanales</taxon>
        <taxon>Solanaceae</taxon>
        <taxon>Solanoideae</taxon>
        <taxon>Solaneae</taxon>
        <taxon>Solanum</taxon>
    </lineage>
</organism>
<dbReference type="EMBL" id="CP133615">
    <property type="protein sequence ID" value="WMV25271.1"/>
    <property type="molecule type" value="Genomic_DNA"/>
</dbReference>
<gene>
    <name evidence="1" type="ORF">MTR67_018656</name>
</gene>
<evidence type="ECO:0000313" key="1">
    <source>
        <dbReference type="EMBL" id="WMV25271.1"/>
    </source>
</evidence>